<dbReference type="AlphaFoldDB" id="A0AAV7LL93"/>
<name>A0AAV7LL93_PLEWA</name>
<organism evidence="1 2">
    <name type="scientific">Pleurodeles waltl</name>
    <name type="common">Iberian ribbed newt</name>
    <dbReference type="NCBI Taxonomy" id="8319"/>
    <lineage>
        <taxon>Eukaryota</taxon>
        <taxon>Metazoa</taxon>
        <taxon>Chordata</taxon>
        <taxon>Craniata</taxon>
        <taxon>Vertebrata</taxon>
        <taxon>Euteleostomi</taxon>
        <taxon>Amphibia</taxon>
        <taxon>Batrachia</taxon>
        <taxon>Caudata</taxon>
        <taxon>Salamandroidea</taxon>
        <taxon>Salamandridae</taxon>
        <taxon>Pleurodelinae</taxon>
        <taxon>Pleurodeles</taxon>
    </lineage>
</organism>
<sequence length="179" mass="19393">MSHSQPGPLLVELSPRHRRYCKNERREEHTPLESMGRPRWVPVPIAVRAAGCYRTSGCQARETATQTPGNIAAHPGPSRIAVCIDRNSLGLQLGSCFLLLRFPSLGRPQRQEGPSEGSSCDCPEEPSPSSGSVGSCSASPRWAPHASNVVPVHRVLHCLSEAAVVSCPKWWCLPVSRGL</sequence>
<comment type="caution">
    <text evidence="1">The sequence shown here is derived from an EMBL/GenBank/DDBJ whole genome shotgun (WGS) entry which is preliminary data.</text>
</comment>
<keyword evidence="2" id="KW-1185">Reference proteome</keyword>
<reference evidence="1" key="1">
    <citation type="journal article" date="2022" name="bioRxiv">
        <title>Sequencing and chromosome-scale assembly of the giantPleurodeles waltlgenome.</title>
        <authorList>
            <person name="Brown T."/>
            <person name="Elewa A."/>
            <person name="Iarovenko S."/>
            <person name="Subramanian E."/>
            <person name="Araus A.J."/>
            <person name="Petzold A."/>
            <person name="Susuki M."/>
            <person name="Suzuki K.-i.T."/>
            <person name="Hayashi T."/>
            <person name="Toyoda A."/>
            <person name="Oliveira C."/>
            <person name="Osipova E."/>
            <person name="Leigh N.D."/>
            <person name="Simon A."/>
            <person name="Yun M.H."/>
        </authorList>
    </citation>
    <scope>NUCLEOTIDE SEQUENCE</scope>
    <source>
        <strain evidence="1">20211129_DDA</strain>
        <tissue evidence="1">Liver</tissue>
    </source>
</reference>
<gene>
    <name evidence="1" type="ORF">NDU88_005480</name>
</gene>
<dbReference type="Proteomes" id="UP001066276">
    <property type="component" value="Chromosome 11"/>
</dbReference>
<accession>A0AAV7LL93</accession>
<evidence type="ECO:0000313" key="2">
    <source>
        <dbReference type="Proteomes" id="UP001066276"/>
    </source>
</evidence>
<dbReference type="EMBL" id="JANPWB010000015">
    <property type="protein sequence ID" value="KAJ1092370.1"/>
    <property type="molecule type" value="Genomic_DNA"/>
</dbReference>
<evidence type="ECO:0000313" key="1">
    <source>
        <dbReference type="EMBL" id="KAJ1092370.1"/>
    </source>
</evidence>
<proteinExistence type="predicted"/>
<protein>
    <submittedName>
        <fullName evidence="1">Uncharacterized protein</fullName>
    </submittedName>
</protein>